<gene>
    <name evidence="3" type="ORF">B5E91_05060</name>
</gene>
<keyword evidence="2" id="KW-0479">Metal-binding</keyword>
<evidence type="ECO:0000313" key="4">
    <source>
        <dbReference type="Proteomes" id="UP000196258"/>
    </source>
</evidence>
<dbReference type="NCBIfam" id="NF011405">
    <property type="entry name" value="PRK14830.1"/>
    <property type="match status" value="1"/>
</dbReference>
<dbReference type="InterPro" id="IPR018520">
    <property type="entry name" value="UPP_synth-like_CS"/>
</dbReference>
<name>A0A1Y4QKI0_9FIRM</name>
<dbReference type="PANTHER" id="PTHR10291:SF0">
    <property type="entry name" value="DEHYDRODOLICHYL DIPHOSPHATE SYNTHASE 2"/>
    <property type="match status" value="1"/>
</dbReference>
<feature type="binding site" evidence="2">
    <location>
        <position position="79"/>
    </location>
    <ligand>
        <name>substrate</name>
    </ligand>
</feature>
<dbReference type="InterPro" id="IPR001441">
    <property type="entry name" value="UPP_synth-like"/>
</dbReference>
<keyword evidence="1 2" id="KW-0808">Transferase</keyword>
<dbReference type="GO" id="GO:0008834">
    <property type="term" value="F:ditrans,polycis-undecaprenyl-diphosphate synthase [(2E,6E)-farnesyl-diphosphate specific] activity"/>
    <property type="evidence" value="ECO:0007669"/>
    <property type="project" value="TreeGrafter"/>
</dbReference>
<dbReference type="Gene3D" id="3.40.1180.10">
    <property type="entry name" value="Decaprenyl diphosphate synthase-like"/>
    <property type="match status" value="1"/>
</dbReference>
<comment type="similarity">
    <text evidence="2">Belongs to the UPP synthase family.</text>
</comment>
<dbReference type="HAMAP" id="MF_01139">
    <property type="entry name" value="ISPT"/>
    <property type="match status" value="1"/>
</dbReference>
<feature type="binding site" evidence="2">
    <location>
        <position position="47"/>
    </location>
    <ligand>
        <name>substrate</name>
    </ligand>
</feature>
<dbReference type="Pfam" id="PF01255">
    <property type="entry name" value="Prenyltransf"/>
    <property type="match status" value="1"/>
</dbReference>
<dbReference type="InterPro" id="IPR036424">
    <property type="entry name" value="UPP_synth-like_sf"/>
</dbReference>
<feature type="active site" description="Proton acceptor" evidence="2">
    <location>
        <position position="78"/>
    </location>
</feature>
<feature type="binding site" evidence="2">
    <location>
        <begin position="75"/>
        <end position="77"/>
    </location>
    <ligand>
        <name>substrate</name>
    </ligand>
</feature>
<dbReference type="Proteomes" id="UP000196258">
    <property type="component" value="Unassembled WGS sequence"/>
</dbReference>
<dbReference type="AlphaFoldDB" id="A0A1Y4QKI0"/>
<comment type="function">
    <text evidence="2">Catalyzes the condensation of isopentenyl diphosphate (IPP) with allylic pyrophosphates generating different type of terpenoids.</text>
</comment>
<dbReference type="PROSITE" id="PS01066">
    <property type="entry name" value="UPP_SYNTHASE"/>
    <property type="match status" value="1"/>
</dbReference>
<dbReference type="EC" id="2.5.1.-" evidence="2"/>
<sequence length="251" mass="29445">MFLKKNKIEEIDYHDIDLDNIPKHIAFIMDGNGRWAKKRKMPRTYGHHEGTKTIRDIALKCNELKVEAMTVYAFSTENFARPDSEVQYIFKLPKDFFNSYMKELMENNVKICTIGHLEMAPKETQDIINKAIEQTKNNTGLKLCFAFIYGGRDEIVWASKKLAKKVEDGQIDVDEIDEKLFESELMTSDLPDVDLMVRTSGEQRLSNFLLWQLAYAEFVFTDVFWPDFNDDELLKAIWLYQNRDRRFGGLK</sequence>
<accession>A0A1Y4QKI0</accession>
<comment type="caution">
    <text evidence="3">The sequence shown here is derived from an EMBL/GenBank/DDBJ whole genome shotgun (WGS) entry which is preliminary data.</text>
</comment>
<dbReference type="NCBIfam" id="TIGR00055">
    <property type="entry name" value="uppS"/>
    <property type="match status" value="1"/>
</dbReference>
<evidence type="ECO:0000256" key="1">
    <source>
        <dbReference type="ARBA" id="ARBA00022679"/>
    </source>
</evidence>
<dbReference type="RefSeq" id="WP_087255758.1">
    <property type="nucleotide sequence ID" value="NZ_NFLB01000004.1"/>
</dbReference>
<feature type="binding site" evidence="2">
    <location>
        <position position="30"/>
    </location>
    <ligand>
        <name>Mg(2+)</name>
        <dbReference type="ChEBI" id="CHEBI:18420"/>
    </ligand>
</feature>
<feature type="binding site" evidence="2">
    <location>
        <position position="81"/>
    </location>
    <ligand>
        <name>substrate</name>
    </ligand>
</feature>
<dbReference type="GO" id="GO:0000287">
    <property type="term" value="F:magnesium ion binding"/>
    <property type="evidence" value="ECO:0007669"/>
    <property type="project" value="UniProtKB-UniRule"/>
</dbReference>
<evidence type="ECO:0000256" key="2">
    <source>
        <dbReference type="HAMAP-Rule" id="MF_01139"/>
    </source>
</evidence>
<organism evidence="3 4">
    <name type="scientific">Thomasclavelia spiroformis</name>
    <dbReference type="NCBI Taxonomy" id="29348"/>
    <lineage>
        <taxon>Bacteria</taxon>
        <taxon>Bacillati</taxon>
        <taxon>Bacillota</taxon>
        <taxon>Erysipelotrichia</taxon>
        <taxon>Erysipelotrichales</taxon>
        <taxon>Coprobacillaceae</taxon>
        <taxon>Thomasclavelia</taxon>
    </lineage>
</organism>
<feature type="binding site" evidence="2">
    <location>
        <begin position="204"/>
        <end position="206"/>
    </location>
    <ligand>
        <name>substrate</name>
    </ligand>
</feature>
<proteinExistence type="inferred from homology"/>
<comment type="cofactor">
    <cofactor evidence="2">
        <name>Mg(2+)</name>
        <dbReference type="ChEBI" id="CHEBI:18420"/>
    </cofactor>
    <text evidence="2">Binds 2 magnesium ions per subunit.</text>
</comment>
<comment type="subunit">
    <text evidence="2">Homodimer.</text>
</comment>
<reference evidence="4" key="1">
    <citation type="submission" date="2017-04" db="EMBL/GenBank/DDBJ databases">
        <title>Function of individual gut microbiota members based on whole genome sequencing of pure cultures obtained from chicken caecum.</title>
        <authorList>
            <person name="Medvecky M."/>
            <person name="Cejkova D."/>
            <person name="Polansky O."/>
            <person name="Karasova D."/>
            <person name="Kubasova T."/>
            <person name="Cizek A."/>
            <person name="Rychlik I."/>
        </authorList>
    </citation>
    <scope>NUCLEOTIDE SEQUENCE [LARGE SCALE GENOMIC DNA]</scope>
    <source>
        <strain evidence="4">An149</strain>
    </source>
</reference>
<protein>
    <recommendedName>
        <fullName evidence="2">Isoprenyl transferase</fullName>
        <ecNumber evidence="2">2.5.1.-</ecNumber>
    </recommendedName>
</protein>
<feature type="binding site" evidence="2">
    <location>
        <position position="198"/>
    </location>
    <ligand>
        <name>substrate</name>
    </ligand>
</feature>
<dbReference type="GO" id="GO:0030145">
    <property type="term" value="F:manganese ion binding"/>
    <property type="evidence" value="ECO:0007669"/>
    <property type="project" value="TreeGrafter"/>
</dbReference>
<dbReference type="PANTHER" id="PTHR10291">
    <property type="entry name" value="DEHYDRODOLICHYL DIPHOSPHATE SYNTHASE FAMILY MEMBER"/>
    <property type="match status" value="1"/>
</dbReference>
<feature type="binding site" evidence="2">
    <location>
        <position position="35"/>
    </location>
    <ligand>
        <name>substrate</name>
    </ligand>
</feature>
<feature type="binding site" evidence="2">
    <location>
        <begin position="31"/>
        <end position="34"/>
    </location>
    <ligand>
        <name>substrate</name>
    </ligand>
</feature>
<dbReference type="SUPFAM" id="SSF64005">
    <property type="entry name" value="Undecaprenyl diphosphate synthase"/>
    <property type="match status" value="1"/>
</dbReference>
<dbReference type="CDD" id="cd00475">
    <property type="entry name" value="Cis_IPPS"/>
    <property type="match status" value="1"/>
</dbReference>
<dbReference type="GO" id="GO:0016094">
    <property type="term" value="P:polyprenol biosynthetic process"/>
    <property type="evidence" value="ECO:0007669"/>
    <property type="project" value="TreeGrafter"/>
</dbReference>
<feature type="binding site" evidence="2">
    <location>
        <position position="43"/>
    </location>
    <ligand>
        <name>substrate</name>
    </ligand>
</feature>
<evidence type="ECO:0000313" key="3">
    <source>
        <dbReference type="EMBL" id="OUQ05788.1"/>
    </source>
</evidence>
<dbReference type="GO" id="GO:0005829">
    <property type="term" value="C:cytosol"/>
    <property type="evidence" value="ECO:0007669"/>
    <property type="project" value="TreeGrafter"/>
</dbReference>
<dbReference type="EMBL" id="NFLB01000004">
    <property type="protein sequence ID" value="OUQ05788.1"/>
    <property type="molecule type" value="Genomic_DNA"/>
</dbReference>
<keyword evidence="2" id="KW-0460">Magnesium</keyword>
<feature type="active site" evidence="2">
    <location>
        <position position="30"/>
    </location>
</feature>
<dbReference type="FunFam" id="3.40.1180.10:FF:000001">
    <property type="entry name" value="(2E,6E)-farnesyl-diphosphate-specific ditrans,polycis-undecaprenyl-diphosphate synthase"/>
    <property type="match status" value="1"/>
</dbReference>
<feature type="binding site" evidence="2">
    <location>
        <position position="217"/>
    </location>
    <ligand>
        <name>Mg(2+)</name>
        <dbReference type="ChEBI" id="CHEBI:18420"/>
    </ligand>
</feature>